<dbReference type="KEGG" id="vg:65130272"/>
<protein>
    <submittedName>
        <fullName evidence="1">Uncharacterized protein</fullName>
    </submittedName>
</protein>
<dbReference type="Proteomes" id="UP000594055">
    <property type="component" value="Segment"/>
</dbReference>
<accession>A0A7M1S0H4</accession>
<sequence length="87" mass="10093">MDKKTIIRVVDKITRGGAIETEEVINLFTEYCCKEHNKDVELTKHFIKILLSIGIIGTYLTEIVEYYKSKLNIVEVKDSNNKIILVY</sequence>
<dbReference type="RefSeq" id="YP_010111820.1">
    <property type="nucleotide sequence ID" value="NC_055885.1"/>
</dbReference>
<reference evidence="1 2" key="1">
    <citation type="submission" date="2020-07" db="EMBL/GenBank/DDBJ databases">
        <title>Taxonomic proposal: Crassvirales, a new order of highly abundant and diverse bacterial viruses.</title>
        <authorList>
            <person name="Shkoporov A.N."/>
            <person name="Stockdale S.R."/>
            <person name="Guerin E."/>
            <person name="Ross R.P."/>
            <person name="Hill C."/>
        </authorList>
    </citation>
    <scope>NUCLEOTIDE SEQUENCE [LARGE SCALE GENOMIC DNA]</scope>
</reference>
<dbReference type="GeneID" id="65130272"/>
<keyword evidence="2" id="KW-1185">Reference proteome</keyword>
<dbReference type="EMBL" id="MT774392">
    <property type="protein sequence ID" value="QOR59662.1"/>
    <property type="molecule type" value="Genomic_DNA"/>
</dbReference>
<organism evidence="1 2">
    <name type="scientific">uncultured phage cr128_1</name>
    <dbReference type="NCBI Taxonomy" id="2772076"/>
    <lineage>
        <taxon>Viruses</taxon>
        <taxon>Duplodnaviria</taxon>
        <taxon>Heunggongvirae</taxon>
        <taxon>Uroviricota</taxon>
        <taxon>Caudoviricetes</taxon>
        <taxon>Crassvirales</taxon>
        <taxon>Steigviridae</taxon>
        <taxon>Asinivirinae</taxon>
        <taxon>Mahlunavirus</taxon>
        <taxon>Mahlunavirus rarus</taxon>
    </lineage>
</organism>
<evidence type="ECO:0000313" key="2">
    <source>
        <dbReference type="Proteomes" id="UP000594055"/>
    </source>
</evidence>
<name>A0A7M1S0H4_9CAUD</name>
<proteinExistence type="predicted"/>
<evidence type="ECO:0000313" key="1">
    <source>
        <dbReference type="EMBL" id="QOR59662.1"/>
    </source>
</evidence>